<dbReference type="PROSITE" id="PS51257">
    <property type="entry name" value="PROKAR_LIPOPROTEIN"/>
    <property type="match status" value="1"/>
</dbReference>
<evidence type="ECO:0000313" key="2">
    <source>
        <dbReference type="Proteomes" id="UP001348397"/>
    </source>
</evidence>
<dbReference type="Pfam" id="PF12771">
    <property type="entry name" value="SusD-like_2"/>
    <property type="match status" value="1"/>
</dbReference>
<dbReference type="EMBL" id="JAYLAA010000026">
    <property type="protein sequence ID" value="MEC3875504.1"/>
    <property type="molecule type" value="Genomic_DNA"/>
</dbReference>
<proteinExistence type="predicted"/>
<dbReference type="Proteomes" id="UP001348397">
    <property type="component" value="Unassembled WGS sequence"/>
</dbReference>
<dbReference type="InterPro" id="IPR011990">
    <property type="entry name" value="TPR-like_helical_dom_sf"/>
</dbReference>
<gene>
    <name evidence="1" type="ORF">SOP96_07250</name>
</gene>
<organism evidence="1 2">
    <name type="scientific">Chryseobacterium salviniae</name>
    <dbReference type="NCBI Taxonomy" id="3101750"/>
    <lineage>
        <taxon>Bacteria</taxon>
        <taxon>Pseudomonadati</taxon>
        <taxon>Bacteroidota</taxon>
        <taxon>Flavobacteriia</taxon>
        <taxon>Flavobacteriales</taxon>
        <taxon>Weeksellaceae</taxon>
        <taxon>Chryseobacterium group</taxon>
        <taxon>Chryseobacterium</taxon>
    </lineage>
</organism>
<keyword evidence="1" id="KW-0449">Lipoprotein</keyword>
<sequence length="482" mass="54415">MKKTIFKYIILAGLAFTVASCDRNFDEINVDDSKIYEPEVSSFLAPLQYNLSSVGYSRANDFTFDIMQVSLDFPNEGNTLSRYNITENTGAGYWNNSYKWIKQIYEMKKAAVSSNDKNYEAIALVLNAWAYSNLTDTYGDVPFTEASRLDEAISQPKFDQQKNIYIQLLEDLKRANSLFVTTKTLTGTDLFYNANNDVNGITNWKKFCNSLSLRLLTRISKRNGEVNVYERIQEIINNPTIYPIFQSNSETAKVNITGVAPLMPPIARPQDFTTGRAASEFFVETLKANNDPRMAMFFGQAKNLTGTNIGYKGAPSGYAYGTTFNYQPSNMNQNLAKAPLNILVYPYAELQFTLAELAFKGVIPGNAQTYYENGVKAAIEQWGATLPANYFTNPNVAYNGTLERILLQKYVALFFVDQQQWFEKRRTGFPVLPNNGGLLNNGVMPSRLMYPPNPRVLNTANYQSAVQQMGGDNINIKVWWDK</sequence>
<dbReference type="InterPro" id="IPR041662">
    <property type="entry name" value="SusD-like_2"/>
</dbReference>
<comment type="caution">
    <text evidence="1">The sequence shown here is derived from an EMBL/GenBank/DDBJ whole genome shotgun (WGS) entry which is preliminary data.</text>
</comment>
<reference evidence="1 2" key="1">
    <citation type="submission" date="2024-01" db="EMBL/GenBank/DDBJ databases">
        <title>Chryseobacterium sp. T9W2-O.</title>
        <authorList>
            <person name="Maltman C."/>
        </authorList>
    </citation>
    <scope>NUCLEOTIDE SEQUENCE [LARGE SCALE GENOMIC DNA]</scope>
    <source>
        <strain evidence="1 2">T9W2-O</strain>
    </source>
</reference>
<accession>A0ABU6HS28</accession>
<protein>
    <submittedName>
        <fullName evidence="1">SusD/RagB family nutrient-binding outer membrane lipoprotein</fullName>
    </submittedName>
</protein>
<dbReference type="Gene3D" id="1.25.40.390">
    <property type="match status" value="1"/>
</dbReference>
<dbReference type="SUPFAM" id="SSF48452">
    <property type="entry name" value="TPR-like"/>
    <property type="match status" value="1"/>
</dbReference>
<evidence type="ECO:0000313" key="1">
    <source>
        <dbReference type="EMBL" id="MEC3875504.1"/>
    </source>
</evidence>
<dbReference type="RefSeq" id="WP_326320323.1">
    <property type="nucleotide sequence ID" value="NZ_JAYLAA010000026.1"/>
</dbReference>
<name>A0ABU6HS28_9FLAO</name>
<keyword evidence="2" id="KW-1185">Reference proteome</keyword>